<evidence type="ECO:0008006" key="3">
    <source>
        <dbReference type="Google" id="ProtNLM"/>
    </source>
</evidence>
<dbReference type="PANTHER" id="PTHR39596:SF2">
    <property type="entry name" value="HET DOMAIN PROTEIN (AFU_ORTHOLOGUE AFUA_1G17550)-RELATED"/>
    <property type="match status" value="1"/>
</dbReference>
<dbReference type="PANTHER" id="PTHR39596">
    <property type="match status" value="1"/>
</dbReference>
<keyword evidence="2" id="KW-1185">Reference proteome</keyword>
<dbReference type="Proteomes" id="UP001498398">
    <property type="component" value="Unassembled WGS sequence"/>
</dbReference>
<evidence type="ECO:0000313" key="2">
    <source>
        <dbReference type="Proteomes" id="UP001498398"/>
    </source>
</evidence>
<gene>
    <name evidence="1" type="ORF">VKT23_001984</name>
</gene>
<organism evidence="1 2">
    <name type="scientific">Marasmiellus scandens</name>
    <dbReference type="NCBI Taxonomy" id="2682957"/>
    <lineage>
        <taxon>Eukaryota</taxon>
        <taxon>Fungi</taxon>
        <taxon>Dikarya</taxon>
        <taxon>Basidiomycota</taxon>
        <taxon>Agaricomycotina</taxon>
        <taxon>Agaricomycetes</taxon>
        <taxon>Agaricomycetidae</taxon>
        <taxon>Agaricales</taxon>
        <taxon>Marasmiineae</taxon>
        <taxon>Omphalotaceae</taxon>
        <taxon>Marasmiellus</taxon>
    </lineage>
</organism>
<proteinExistence type="predicted"/>
<dbReference type="EMBL" id="JBANRG010000002">
    <property type="protein sequence ID" value="KAK7470560.1"/>
    <property type="molecule type" value="Genomic_DNA"/>
</dbReference>
<accession>A0ABR1K367</accession>
<comment type="caution">
    <text evidence="1">The sequence shown here is derived from an EMBL/GenBank/DDBJ whole genome shotgun (WGS) entry which is preliminary data.</text>
</comment>
<name>A0ABR1K367_9AGAR</name>
<reference evidence="1 2" key="1">
    <citation type="submission" date="2024-01" db="EMBL/GenBank/DDBJ databases">
        <title>A draft genome for the cacao thread blight pathogen Marasmiellus scandens.</title>
        <authorList>
            <person name="Baruah I.K."/>
            <person name="Leung J."/>
            <person name="Bukari Y."/>
            <person name="Amoako-Attah I."/>
            <person name="Meinhardt L.W."/>
            <person name="Bailey B.A."/>
            <person name="Cohen S.P."/>
        </authorList>
    </citation>
    <scope>NUCLEOTIDE SEQUENCE [LARGE SCALE GENOMIC DNA]</scope>
    <source>
        <strain evidence="1 2">GH-19</strain>
    </source>
</reference>
<protein>
    <recommendedName>
        <fullName evidence="3">Heterokaryon incompatibility domain-containing protein</fullName>
    </recommendedName>
</protein>
<sequence>MPQISLTMPPRPEFIPFTISNLCEWSLYDGEDFWTCPERCGWVVHAKDMQCHVLCPPGACHNHHKGMSGTEIVQDKEKSRVRPPMLSRSDGKPVIASEKVIFLQRWLFFGFLMEVSNLCGLEIDLGAEFIVGNGLLSTARLNDLPRRWFEAAFKAHRVGDKMIMERILTTARLSKLLLSEELIDEDMPMFRYTYAECLVLHSLDILVRITGLHLLLHVYMPGFIATEEEGWNQQRIMKSLDWNTPGREGMNQLYKFALDDLKSQGWCKSELRLTPNEAVFARLISRPRIRDHSCCGDVICDAYQTDEATYRTRHVDDECSCDFLGVETAVLVAALSKDKVPKLVVTEDLGFRVVSEHKYPYIAFSHTWADGLGNAMSNALPRCQIRRLRDYVHHLSGMHAPMSTSPESSPVAFWMDTLCIPVDPSARTYRKKAIRLLEMTFQEATVVLVLDRELEIVESSAASFLELGLRILCSGWAKRLWTLQEAALASEAQGALVKLYFQMQDGPFRYQMYDGDRKALQGPNERTSQVLAEERPLLLELSVMLRLGAQIPSPRAMRNVIEGWSPFRVIYHAIEYRSTSKSEDVPVCIASLLGKDLSTIVSASDGEQGMANFYMLMCEVPIGVLWSERPVKLTIRPFRWAPRSITDCPETAYMGWENGICDAVGLHIKAEGFIFTEREIEIGAMLPRVFNIVSEDTQAVVRQMGRPPGYETQKQIPLEQELALIFRPVGGAGGRDLNTVVVAVEGTVGSASNHEAELLCRIVGYLHAFPPRGAQYTAFRGYLTAAKRRWCIT</sequence>
<evidence type="ECO:0000313" key="1">
    <source>
        <dbReference type="EMBL" id="KAK7470560.1"/>
    </source>
</evidence>